<dbReference type="Pfam" id="PF00415">
    <property type="entry name" value="RCC1"/>
    <property type="match status" value="1"/>
</dbReference>
<gene>
    <name evidence="5 6" type="primary">LOC106469875</name>
</gene>
<feature type="repeat" description="RCC1" evidence="2">
    <location>
        <begin position="349"/>
        <end position="406"/>
    </location>
</feature>
<dbReference type="PANTHER" id="PTHR46337:SF1">
    <property type="entry name" value="RCC1-LIKE G EXCHANGING FACTOR-LIKE PROTEIN"/>
    <property type="match status" value="1"/>
</dbReference>
<evidence type="ECO:0000313" key="5">
    <source>
        <dbReference type="RefSeq" id="XP_013785838.1"/>
    </source>
</evidence>
<evidence type="ECO:0000259" key="3">
    <source>
        <dbReference type="Pfam" id="PF25390"/>
    </source>
</evidence>
<dbReference type="RefSeq" id="XP_022254160.1">
    <property type="nucleotide sequence ID" value="XM_022398452.1"/>
</dbReference>
<dbReference type="Proteomes" id="UP000694941">
    <property type="component" value="Unplaced"/>
</dbReference>
<feature type="repeat" description="RCC1" evidence="2">
    <location>
        <begin position="243"/>
        <end position="295"/>
    </location>
</feature>
<dbReference type="InterPro" id="IPR053035">
    <property type="entry name" value="Mitochondrial_GEF_domain"/>
</dbReference>
<dbReference type="Pfam" id="PF25390">
    <property type="entry name" value="WD40_RLD"/>
    <property type="match status" value="1"/>
</dbReference>
<organism evidence="4 6">
    <name type="scientific">Limulus polyphemus</name>
    <name type="common">Atlantic horseshoe crab</name>
    <dbReference type="NCBI Taxonomy" id="6850"/>
    <lineage>
        <taxon>Eukaryota</taxon>
        <taxon>Metazoa</taxon>
        <taxon>Ecdysozoa</taxon>
        <taxon>Arthropoda</taxon>
        <taxon>Chelicerata</taxon>
        <taxon>Merostomata</taxon>
        <taxon>Xiphosura</taxon>
        <taxon>Limulidae</taxon>
        <taxon>Limulus</taxon>
    </lineage>
</organism>
<evidence type="ECO:0000256" key="2">
    <source>
        <dbReference type="PROSITE-ProRule" id="PRU00235"/>
    </source>
</evidence>
<dbReference type="PRINTS" id="PR00633">
    <property type="entry name" value="RCCNDNSATION"/>
</dbReference>
<feature type="repeat" description="RCC1" evidence="2">
    <location>
        <begin position="187"/>
        <end position="242"/>
    </location>
</feature>
<name>A0ABM1TE54_LIMPO</name>
<dbReference type="SUPFAM" id="SSF50985">
    <property type="entry name" value="RCC1/BLIP-II"/>
    <property type="match status" value="1"/>
</dbReference>
<dbReference type="GeneID" id="106469875"/>
<reference evidence="5 6" key="1">
    <citation type="submission" date="2025-05" db="UniProtKB">
        <authorList>
            <consortium name="RefSeq"/>
        </authorList>
    </citation>
    <scope>IDENTIFICATION</scope>
    <source>
        <tissue evidence="5 6">Muscle</tissue>
    </source>
</reference>
<dbReference type="Pfam" id="PF13540">
    <property type="entry name" value="RCC1_2"/>
    <property type="match status" value="1"/>
</dbReference>
<keyword evidence="1" id="KW-0677">Repeat</keyword>
<dbReference type="PANTHER" id="PTHR46337">
    <property type="entry name" value="RCC1-LIKE G EXCHANGING FACTOR-LIKE PROTEIN"/>
    <property type="match status" value="1"/>
</dbReference>
<dbReference type="RefSeq" id="XP_013785838.1">
    <property type="nucleotide sequence ID" value="XM_013930384.2"/>
</dbReference>
<dbReference type="InterPro" id="IPR058923">
    <property type="entry name" value="RCC1-like_dom"/>
</dbReference>
<dbReference type="InterPro" id="IPR000408">
    <property type="entry name" value="Reg_chr_condens"/>
</dbReference>
<evidence type="ECO:0000313" key="4">
    <source>
        <dbReference type="Proteomes" id="UP000694941"/>
    </source>
</evidence>
<dbReference type="InterPro" id="IPR009091">
    <property type="entry name" value="RCC1/BLIP-II"/>
</dbReference>
<evidence type="ECO:0000256" key="1">
    <source>
        <dbReference type="ARBA" id="ARBA00022737"/>
    </source>
</evidence>
<accession>A0ABM1TE54</accession>
<dbReference type="PROSITE" id="PS50012">
    <property type="entry name" value="RCC1_3"/>
    <property type="match status" value="7"/>
</dbReference>
<keyword evidence="4" id="KW-1185">Reference proteome</keyword>
<proteinExistence type="predicted"/>
<feature type="repeat" description="RCC1" evidence="2">
    <location>
        <begin position="296"/>
        <end position="348"/>
    </location>
</feature>
<sequence>MHGLNLCGKMVLFKPSASIQNKTFSFMWRTLASFMTTRAADASSELPVFQYATEKTSKTTRVYTWGHASYGALGNANFIKPKDGKKVLKNLYRPYRLEFAETHKVFDVACGYGFTVFAAFSSNSNHRAFGTGLNTDSQIGFHMVRKDHPLQQLAQPVPIHLPLESSSTKAVKVACGRAHSVILTDKEGIFTLGNNAFGQCGRVIVENEVYEGSTRVNKVSGIDGEVIDVVCGQDHTLFLTKEGRVYSCGWGADGQTGLGHYNSQGKPGVVKGDIEKERIIKLCTAVDCVLAVSDNGDLFGWGNSEYGQFSNVTDALQVNVPRHVPLSNIGKILDAAVGGTICAVLNDKGQVFVWGYGILGQGPQVAQLNSPTLLPEELFGRNEFNPEVKVTHIKCGLNQFAAITNQGDLYMWGKNRHACLGLGHKNDQYFPFRVSVPAQVLKISLGVDHTAVLCKAFS</sequence>
<feature type="repeat" description="RCC1" evidence="2">
    <location>
        <begin position="126"/>
        <end position="186"/>
    </location>
</feature>
<dbReference type="Gene3D" id="2.130.10.30">
    <property type="entry name" value="Regulator of chromosome condensation 1/beta-lactamase-inhibitor protein II"/>
    <property type="match status" value="2"/>
</dbReference>
<protein>
    <submittedName>
        <fullName evidence="5 6">RCC1-like G exchanging factor-like protein isoform X2</fullName>
    </submittedName>
</protein>
<feature type="repeat" description="RCC1" evidence="2">
    <location>
        <begin position="60"/>
        <end position="121"/>
    </location>
</feature>
<feature type="repeat" description="RCC1" evidence="2">
    <location>
        <begin position="407"/>
        <end position="456"/>
    </location>
</feature>
<evidence type="ECO:0000313" key="6">
    <source>
        <dbReference type="RefSeq" id="XP_022254160.1"/>
    </source>
</evidence>
<feature type="domain" description="RCC1-like" evidence="3">
    <location>
        <begin position="217"/>
        <end position="455"/>
    </location>
</feature>